<evidence type="ECO:0000256" key="11">
    <source>
        <dbReference type="ARBA" id="ARBA00048823"/>
    </source>
</evidence>
<comment type="subunit">
    <text evidence="12">Homodimer. The tRNA molecule binds across the dimer.</text>
</comment>
<dbReference type="PROSITE" id="PS50862">
    <property type="entry name" value="AA_TRNA_LIGASE_II"/>
    <property type="match status" value="1"/>
</dbReference>
<dbReference type="InterPro" id="IPR006195">
    <property type="entry name" value="aa-tRNA-synth_II"/>
</dbReference>
<comment type="domain">
    <text evidence="12">Consists of two distinct domains, a catalytic core and a N-terminal extension that is involved in tRNA binding.</text>
</comment>
<dbReference type="InterPro" id="IPR033729">
    <property type="entry name" value="SerRS_core"/>
</dbReference>
<evidence type="ECO:0000256" key="15">
    <source>
        <dbReference type="SAM" id="Coils"/>
    </source>
</evidence>
<comment type="caution">
    <text evidence="17">The sequence shown here is derived from an EMBL/GenBank/DDBJ whole genome shotgun (WGS) entry which is preliminary data.</text>
</comment>
<dbReference type="EMBL" id="JAFKGL010000022">
    <property type="protein sequence ID" value="MBN9413393.1"/>
    <property type="molecule type" value="Genomic_DNA"/>
</dbReference>
<dbReference type="GO" id="GO:0016260">
    <property type="term" value="P:selenocysteine biosynthetic process"/>
    <property type="evidence" value="ECO:0007669"/>
    <property type="project" value="UniProtKB-UniRule"/>
</dbReference>
<dbReference type="NCBIfam" id="TIGR00414">
    <property type="entry name" value="serS"/>
    <property type="match status" value="1"/>
</dbReference>
<accession>A0A8J7PMP4</accession>
<keyword evidence="4 12" id="KW-0963">Cytoplasm</keyword>
<evidence type="ECO:0000313" key="18">
    <source>
        <dbReference type="Proteomes" id="UP000664414"/>
    </source>
</evidence>
<comment type="pathway">
    <text evidence="2 12">Aminoacyl-tRNA biosynthesis; selenocysteinyl-tRNA(Sec) biosynthesis; L-seryl-tRNA(Sec) from L-serine and tRNA(Sec): step 1/1.</text>
</comment>
<feature type="binding site" evidence="13">
    <location>
        <position position="385"/>
    </location>
    <ligand>
        <name>L-serine</name>
        <dbReference type="ChEBI" id="CHEBI:33384"/>
    </ligand>
</feature>
<dbReference type="GO" id="GO:0006434">
    <property type="term" value="P:seryl-tRNA aminoacylation"/>
    <property type="evidence" value="ECO:0007669"/>
    <property type="project" value="UniProtKB-UniRule"/>
</dbReference>
<feature type="binding site" evidence="13">
    <location>
        <position position="229"/>
    </location>
    <ligand>
        <name>L-serine</name>
        <dbReference type="ChEBI" id="CHEBI:33384"/>
    </ligand>
</feature>
<name>A0A8J7PMP4_9PROT</name>
<dbReference type="PIRSF" id="PIRSF001529">
    <property type="entry name" value="Ser-tRNA-synth_IIa"/>
    <property type="match status" value="1"/>
</dbReference>
<dbReference type="Pfam" id="PF00587">
    <property type="entry name" value="tRNA-synt_2b"/>
    <property type="match status" value="1"/>
</dbReference>
<keyword evidence="6 12" id="KW-0547">Nucleotide-binding</keyword>
<dbReference type="AlphaFoldDB" id="A0A8J7PMP4"/>
<sequence>MLDIKWIRENPENFDKALQRRGAQPLSPQVLALDSERRTYQTQIQELQNERNTLARAIGEAKQQGLEPTDKISRANKIKELLPQLEHQEQEVALKLINTLGMIPNILFDEVPEGKDESDNVMIRQWGSLPSFSFSPKRHFEIGEALGLMDFKTAAKISGARFVVLKGDLARLERALGQFMLDLHRTEHGYEEVSPPLLVRDEALFGTAQLPKMRDEQFLTTDGLWLIPTSEVSLTNLIREEILEESTLPLRYAAYTPCFRSEAGAAGKDTRGMIRQHQFYKVELVSITSPEKSKEEHERMTKCAEEVLKRLHLPYRVMMLCAGDTGLSPHKTYDLEVWLPGENCYREISSCSNCGDYQARRMHARYRPIATSTTKKSVELVHTLNGSGVAVGRALIAILENYQQADGSILIPEALRPYMNNQEKISL</sequence>
<feature type="binding site" evidence="13">
    <location>
        <position position="260"/>
    </location>
    <ligand>
        <name>L-serine</name>
        <dbReference type="ChEBI" id="CHEBI:33384"/>
    </ligand>
</feature>
<feature type="binding site" evidence="12 14">
    <location>
        <begin position="260"/>
        <end position="262"/>
    </location>
    <ligand>
        <name>ATP</name>
        <dbReference type="ChEBI" id="CHEBI:30616"/>
    </ligand>
</feature>
<evidence type="ECO:0000256" key="7">
    <source>
        <dbReference type="ARBA" id="ARBA00022840"/>
    </source>
</evidence>
<keyword evidence="15" id="KW-0175">Coiled coil</keyword>
<evidence type="ECO:0000256" key="2">
    <source>
        <dbReference type="ARBA" id="ARBA00005045"/>
    </source>
</evidence>
<keyword evidence="5 12" id="KW-0436">Ligase</keyword>
<feature type="binding site" evidence="12">
    <location>
        <begin position="229"/>
        <end position="231"/>
    </location>
    <ligand>
        <name>L-serine</name>
        <dbReference type="ChEBI" id="CHEBI:33384"/>
    </ligand>
</feature>
<feature type="domain" description="Aminoacyl-transfer RNA synthetases class-II family profile" evidence="16">
    <location>
        <begin position="171"/>
        <end position="412"/>
    </location>
</feature>
<dbReference type="GO" id="GO:0005524">
    <property type="term" value="F:ATP binding"/>
    <property type="evidence" value="ECO:0007669"/>
    <property type="project" value="UniProtKB-UniRule"/>
</dbReference>
<evidence type="ECO:0000256" key="6">
    <source>
        <dbReference type="ARBA" id="ARBA00022741"/>
    </source>
</evidence>
<dbReference type="PANTHER" id="PTHR43697:SF1">
    <property type="entry name" value="SERINE--TRNA LIGASE"/>
    <property type="match status" value="1"/>
</dbReference>
<dbReference type="PRINTS" id="PR00981">
    <property type="entry name" value="TRNASYNTHSER"/>
</dbReference>
<dbReference type="HAMAP" id="MF_00176">
    <property type="entry name" value="Ser_tRNA_synth_type1"/>
    <property type="match status" value="1"/>
</dbReference>
<evidence type="ECO:0000256" key="4">
    <source>
        <dbReference type="ARBA" id="ARBA00022490"/>
    </source>
</evidence>
<reference evidence="17" key="1">
    <citation type="submission" date="2021-02" db="EMBL/GenBank/DDBJ databases">
        <title>Thiocyanate and organic carbon inputs drive convergent selection for specific autotrophic Afipia and Thiobacillus strains within complex microbiomes.</title>
        <authorList>
            <person name="Huddy R.J."/>
            <person name="Sachdeva R."/>
            <person name="Kadzinga F."/>
            <person name="Kantor R.S."/>
            <person name="Harrison S.T.L."/>
            <person name="Banfield J.F."/>
        </authorList>
    </citation>
    <scope>NUCLEOTIDE SEQUENCE</scope>
    <source>
        <strain evidence="17">SCN18_10_11_15_R4_P_38_20</strain>
    </source>
</reference>
<dbReference type="SUPFAM" id="SSF55681">
    <property type="entry name" value="Class II aaRS and biotin synthetases"/>
    <property type="match status" value="1"/>
</dbReference>
<dbReference type="UniPathway" id="UPA00906">
    <property type="reaction ID" value="UER00895"/>
</dbReference>
<comment type="function">
    <text evidence="12">Catalyzes the attachment of serine to tRNA(Ser). Is also able to aminoacylate tRNA(Sec) with serine, to form the misacylated tRNA L-seryl-tRNA(Sec), which will be further converted into selenocysteinyl-tRNA(Sec).</text>
</comment>
<keyword evidence="9 12" id="KW-0030">Aminoacyl-tRNA synthetase</keyword>
<comment type="caution">
    <text evidence="12">Lacks conserved residue(s) required for the propagation of feature annotation.</text>
</comment>
<feature type="binding site" evidence="12 13">
    <location>
        <position position="283"/>
    </location>
    <ligand>
        <name>L-serine</name>
        <dbReference type="ChEBI" id="CHEBI:33384"/>
    </ligand>
</feature>
<evidence type="ECO:0000256" key="9">
    <source>
        <dbReference type="ARBA" id="ARBA00023146"/>
    </source>
</evidence>
<dbReference type="EC" id="6.1.1.11" evidence="12"/>
<evidence type="ECO:0000256" key="12">
    <source>
        <dbReference type="HAMAP-Rule" id="MF_00176"/>
    </source>
</evidence>
<feature type="binding site" evidence="12 14">
    <location>
        <begin position="347"/>
        <end position="350"/>
    </location>
    <ligand>
        <name>ATP</name>
        <dbReference type="ChEBI" id="CHEBI:30616"/>
    </ligand>
</feature>
<evidence type="ECO:0000256" key="5">
    <source>
        <dbReference type="ARBA" id="ARBA00022598"/>
    </source>
</evidence>
<dbReference type="Proteomes" id="UP000664414">
    <property type="component" value="Unassembled WGS sequence"/>
</dbReference>
<comment type="similarity">
    <text evidence="3 12">Belongs to the class-II aminoacyl-tRNA synthetase family. Type-1 seryl-tRNA synthetase subfamily.</text>
</comment>
<keyword evidence="8 12" id="KW-0648">Protein biosynthesis</keyword>
<dbReference type="InterPro" id="IPR010978">
    <property type="entry name" value="tRNA-bd_arm"/>
</dbReference>
<dbReference type="InterPro" id="IPR015866">
    <property type="entry name" value="Ser-tRNA-synth_1_N"/>
</dbReference>
<feature type="binding site" evidence="12">
    <location>
        <position position="387"/>
    </location>
    <ligand>
        <name>L-serine</name>
        <dbReference type="ChEBI" id="CHEBI:33384"/>
    </ligand>
</feature>
<evidence type="ECO:0000256" key="13">
    <source>
        <dbReference type="PIRSR" id="PIRSR001529-1"/>
    </source>
</evidence>
<evidence type="ECO:0000313" key="17">
    <source>
        <dbReference type="EMBL" id="MBN9413393.1"/>
    </source>
</evidence>
<gene>
    <name evidence="12 17" type="primary">serS</name>
    <name evidence="17" type="ORF">J0H12_05675</name>
</gene>
<dbReference type="InterPro" id="IPR002317">
    <property type="entry name" value="Ser-tRNA-ligase_type_1"/>
</dbReference>
<dbReference type="InterPro" id="IPR045864">
    <property type="entry name" value="aa-tRNA-synth_II/BPL/LPL"/>
</dbReference>
<evidence type="ECO:0000256" key="1">
    <source>
        <dbReference type="ARBA" id="ARBA00004496"/>
    </source>
</evidence>
<dbReference type="SUPFAM" id="SSF46589">
    <property type="entry name" value="tRNA-binding arm"/>
    <property type="match status" value="1"/>
</dbReference>
<evidence type="ECO:0000256" key="8">
    <source>
        <dbReference type="ARBA" id="ARBA00022917"/>
    </source>
</evidence>
<evidence type="ECO:0000256" key="3">
    <source>
        <dbReference type="ARBA" id="ARBA00010728"/>
    </source>
</evidence>
<comment type="subcellular location">
    <subcellularLocation>
        <location evidence="1 12">Cytoplasm</location>
    </subcellularLocation>
</comment>
<dbReference type="InterPro" id="IPR002314">
    <property type="entry name" value="aa-tRNA-synt_IIb"/>
</dbReference>
<dbReference type="CDD" id="cd00770">
    <property type="entry name" value="SerRS_core"/>
    <property type="match status" value="1"/>
</dbReference>
<dbReference type="Gene3D" id="3.30.930.10">
    <property type="entry name" value="Bira Bifunctional Protein, Domain 2"/>
    <property type="match status" value="1"/>
</dbReference>
<evidence type="ECO:0000256" key="10">
    <source>
        <dbReference type="ARBA" id="ARBA00047929"/>
    </source>
</evidence>
<dbReference type="Gene3D" id="1.10.287.40">
    <property type="entry name" value="Serine-tRNA synthetase, tRNA binding domain"/>
    <property type="match status" value="1"/>
</dbReference>
<dbReference type="InterPro" id="IPR042103">
    <property type="entry name" value="SerRS_1_N_sf"/>
</dbReference>
<organism evidence="17 18">
    <name type="scientific">Candidatus Paracaedimonas acanthamoebae</name>
    <dbReference type="NCBI Taxonomy" id="244581"/>
    <lineage>
        <taxon>Bacteria</taxon>
        <taxon>Pseudomonadati</taxon>
        <taxon>Pseudomonadota</taxon>
        <taxon>Alphaproteobacteria</taxon>
        <taxon>Holosporales</taxon>
        <taxon>Caedimonadaceae</taxon>
        <taxon>Candidatus Paracaedimonas</taxon>
    </lineage>
</organism>
<feature type="coiled-coil region" evidence="15">
    <location>
        <begin position="30"/>
        <end position="64"/>
    </location>
</feature>
<dbReference type="Pfam" id="PF02403">
    <property type="entry name" value="Seryl_tRNA_N"/>
    <property type="match status" value="1"/>
</dbReference>
<evidence type="ECO:0000256" key="14">
    <source>
        <dbReference type="PIRSR" id="PIRSR001529-2"/>
    </source>
</evidence>
<protein>
    <recommendedName>
        <fullName evidence="12">Serine--tRNA ligase</fullName>
        <ecNumber evidence="12">6.1.1.11</ecNumber>
    </recommendedName>
    <alternativeName>
        <fullName evidence="12">Seryl-tRNA synthetase</fullName>
        <shortName evidence="12">SerRS</shortName>
    </alternativeName>
    <alternativeName>
        <fullName evidence="12">Seryl-tRNA(Ser/Sec) synthetase</fullName>
    </alternativeName>
</protein>
<dbReference type="GO" id="GO:0005737">
    <property type="term" value="C:cytoplasm"/>
    <property type="evidence" value="ECO:0007669"/>
    <property type="project" value="UniProtKB-SubCell"/>
</dbReference>
<evidence type="ECO:0000259" key="16">
    <source>
        <dbReference type="PROSITE" id="PS50862"/>
    </source>
</evidence>
<comment type="catalytic activity">
    <reaction evidence="11 12">
        <text>tRNA(Ser) + L-serine + ATP = L-seryl-tRNA(Ser) + AMP + diphosphate + H(+)</text>
        <dbReference type="Rhea" id="RHEA:12292"/>
        <dbReference type="Rhea" id="RHEA-COMP:9669"/>
        <dbReference type="Rhea" id="RHEA-COMP:9703"/>
        <dbReference type="ChEBI" id="CHEBI:15378"/>
        <dbReference type="ChEBI" id="CHEBI:30616"/>
        <dbReference type="ChEBI" id="CHEBI:33019"/>
        <dbReference type="ChEBI" id="CHEBI:33384"/>
        <dbReference type="ChEBI" id="CHEBI:78442"/>
        <dbReference type="ChEBI" id="CHEBI:78533"/>
        <dbReference type="ChEBI" id="CHEBI:456215"/>
        <dbReference type="EC" id="6.1.1.11"/>
    </reaction>
</comment>
<dbReference type="GO" id="GO:0004828">
    <property type="term" value="F:serine-tRNA ligase activity"/>
    <property type="evidence" value="ECO:0007669"/>
    <property type="project" value="UniProtKB-UniRule"/>
</dbReference>
<dbReference type="PANTHER" id="PTHR43697">
    <property type="entry name" value="SERYL-TRNA SYNTHETASE"/>
    <property type="match status" value="1"/>
</dbReference>
<comment type="catalytic activity">
    <reaction evidence="10 12">
        <text>tRNA(Sec) + L-serine + ATP = L-seryl-tRNA(Sec) + AMP + diphosphate + H(+)</text>
        <dbReference type="Rhea" id="RHEA:42580"/>
        <dbReference type="Rhea" id="RHEA-COMP:9742"/>
        <dbReference type="Rhea" id="RHEA-COMP:10128"/>
        <dbReference type="ChEBI" id="CHEBI:15378"/>
        <dbReference type="ChEBI" id="CHEBI:30616"/>
        <dbReference type="ChEBI" id="CHEBI:33019"/>
        <dbReference type="ChEBI" id="CHEBI:33384"/>
        <dbReference type="ChEBI" id="CHEBI:78442"/>
        <dbReference type="ChEBI" id="CHEBI:78533"/>
        <dbReference type="ChEBI" id="CHEBI:456215"/>
        <dbReference type="EC" id="6.1.1.11"/>
    </reaction>
</comment>
<proteinExistence type="inferred from homology"/>
<keyword evidence="7 12" id="KW-0067">ATP-binding</keyword>